<feature type="domain" description="Elongation factor G-binding protein C-terminal treble-clef zinc-finger" evidence="1">
    <location>
        <begin position="9"/>
        <end position="158"/>
    </location>
</feature>
<dbReference type="EMBL" id="WBJY01000001">
    <property type="protein sequence ID" value="KAB1650351.1"/>
    <property type="molecule type" value="Genomic_DNA"/>
</dbReference>
<dbReference type="OrthoDB" id="4171838at2"/>
<keyword evidence="3" id="KW-1185">Reference proteome</keyword>
<sequence length="161" mass="18105">MLSLDDARIRASFANVSVRERKNIVLPDPSTIDWEHVDYLGWRDPRLPLVGYVVAVVDDEPVGLVLRQTESSPRRRTLCSWCNDVTLPNDVVLFSARRGGAAGRRGDSKGTYICQRFECNDNVRKLPPAAYAGFDREAARQERIASLRERVATFIASVARD</sequence>
<comment type="caution">
    <text evidence="2">The sequence shown here is derived from an EMBL/GenBank/DDBJ whole genome shotgun (WGS) entry which is preliminary data.</text>
</comment>
<dbReference type="InterPro" id="IPR032330">
    <property type="entry name" value="EF-G-binding_C"/>
</dbReference>
<name>A0A6H9WRV6_9MICO</name>
<dbReference type="Pfam" id="PF16571">
    <property type="entry name" value="FBP_C"/>
    <property type="match status" value="1"/>
</dbReference>
<gene>
    <name evidence="2" type="ORF">F8O04_09265</name>
</gene>
<evidence type="ECO:0000313" key="2">
    <source>
        <dbReference type="EMBL" id="KAB1650351.1"/>
    </source>
</evidence>
<dbReference type="AlphaFoldDB" id="A0A6H9WRV6"/>
<accession>A0A6H9WRV6</accession>
<dbReference type="Proteomes" id="UP000431744">
    <property type="component" value="Unassembled WGS sequence"/>
</dbReference>
<dbReference type="RefSeq" id="WP_158028936.1">
    <property type="nucleotide sequence ID" value="NZ_BMHG01000001.1"/>
</dbReference>
<reference evidence="2 3" key="1">
    <citation type="submission" date="2019-09" db="EMBL/GenBank/DDBJ databases">
        <title>Phylogeny of genus Pseudoclavibacter and closely related genus.</title>
        <authorList>
            <person name="Li Y."/>
        </authorList>
    </citation>
    <scope>NUCLEOTIDE SEQUENCE [LARGE SCALE GENOMIC DNA]</scope>
    <source>
        <strain evidence="2 3">EGI 60007</strain>
    </source>
</reference>
<organism evidence="2 3">
    <name type="scientific">Pseudoclavibacter endophyticus</name>
    <dbReference type="NCBI Taxonomy" id="1778590"/>
    <lineage>
        <taxon>Bacteria</taxon>
        <taxon>Bacillati</taxon>
        <taxon>Actinomycetota</taxon>
        <taxon>Actinomycetes</taxon>
        <taxon>Micrococcales</taxon>
        <taxon>Microbacteriaceae</taxon>
        <taxon>Pseudoclavibacter</taxon>
    </lineage>
</organism>
<protein>
    <submittedName>
        <fullName evidence="2">FBP domain-containing protein</fullName>
    </submittedName>
</protein>
<evidence type="ECO:0000313" key="3">
    <source>
        <dbReference type="Proteomes" id="UP000431744"/>
    </source>
</evidence>
<proteinExistence type="predicted"/>
<evidence type="ECO:0000259" key="1">
    <source>
        <dbReference type="Pfam" id="PF16571"/>
    </source>
</evidence>